<feature type="compositionally biased region" description="Basic and acidic residues" evidence="1">
    <location>
        <begin position="46"/>
        <end position="66"/>
    </location>
</feature>
<gene>
    <name evidence="2" type="ORF">STAS_05868</name>
</gene>
<organism evidence="2 3">
    <name type="scientific">Striga asiatica</name>
    <name type="common">Asiatic witchweed</name>
    <name type="synonym">Buchnera asiatica</name>
    <dbReference type="NCBI Taxonomy" id="4170"/>
    <lineage>
        <taxon>Eukaryota</taxon>
        <taxon>Viridiplantae</taxon>
        <taxon>Streptophyta</taxon>
        <taxon>Embryophyta</taxon>
        <taxon>Tracheophyta</taxon>
        <taxon>Spermatophyta</taxon>
        <taxon>Magnoliopsida</taxon>
        <taxon>eudicotyledons</taxon>
        <taxon>Gunneridae</taxon>
        <taxon>Pentapetalae</taxon>
        <taxon>asterids</taxon>
        <taxon>lamiids</taxon>
        <taxon>Lamiales</taxon>
        <taxon>Orobanchaceae</taxon>
        <taxon>Buchnereae</taxon>
        <taxon>Striga</taxon>
    </lineage>
</organism>
<dbReference type="EMBL" id="BKCP01004294">
    <property type="protein sequence ID" value="GER29958.1"/>
    <property type="molecule type" value="Genomic_DNA"/>
</dbReference>
<feature type="compositionally biased region" description="Basic residues" evidence="1">
    <location>
        <begin position="7"/>
        <end position="16"/>
    </location>
</feature>
<feature type="region of interest" description="Disordered" evidence="1">
    <location>
        <begin position="1"/>
        <end position="22"/>
    </location>
</feature>
<keyword evidence="3" id="KW-1185">Reference proteome</keyword>
<proteinExistence type="predicted"/>
<evidence type="ECO:0000313" key="3">
    <source>
        <dbReference type="Proteomes" id="UP000325081"/>
    </source>
</evidence>
<evidence type="ECO:0000313" key="2">
    <source>
        <dbReference type="EMBL" id="GER29958.1"/>
    </source>
</evidence>
<accession>A0A5A7PBS4</accession>
<feature type="region of interest" description="Disordered" evidence="1">
    <location>
        <begin position="37"/>
        <end position="131"/>
    </location>
</feature>
<sequence>MFPAKFKTSKFCKHPKEKGSGPVRSLLLASKTIASFNRPNSYGRHPLSELLRRRTSERPDKAREMPRGMGPPASGPKLSGSRVTKSLLLRKRKSIPRAKTSGGTEPVNELNRMSRYERPIPRMENGNGPENLLLLMSSSYR</sequence>
<dbReference type="Proteomes" id="UP000325081">
    <property type="component" value="Unassembled WGS sequence"/>
</dbReference>
<evidence type="ECO:0000256" key="1">
    <source>
        <dbReference type="SAM" id="MobiDB-lite"/>
    </source>
</evidence>
<feature type="compositionally biased region" description="Basic and acidic residues" evidence="1">
    <location>
        <begin position="112"/>
        <end position="121"/>
    </location>
</feature>
<protein>
    <submittedName>
        <fullName evidence="2">3-dehydroquinate synthase</fullName>
    </submittedName>
</protein>
<comment type="caution">
    <text evidence="2">The sequence shown here is derived from an EMBL/GenBank/DDBJ whole genome shotgun (WGS) entry which is preliminary data.</text>
</comment>
<reference evidence="3" key="1">
    <citation type="journal article" date="2019" name="Curr. Biol.">
        <title>Genome Sequence of Striga asiatica Provides Insight into the Evolution of Plant Parasitism.</title>
        <authorList>
            <person name="Yoshida S."/>
            <person name="Kim S."/>
            <person name="Wafula E.K."/>
            <person name="Tanskanen J."/>
            <person name="Kim Y.M."/>
            <person name="Honaas L."/>
            <person name="Yang Z."/>
            <person name="Spallek T."/>
            <person name="Conn C.E."/>
            <person name="Ichihashi Y."/>
            <person name="Cheong K."/>
            <person name="Cui S."/>
            <person name="Der J.P."/>
            <person name="Gundlach H."/>
            <person name="Jiao Y."/>
            <person name="Hori C."/>
            <person name="Ishida J.K."/>
            <person name="Kasahara H."/>
            <person name="Kiba T."/>
            <person name="Kim M.S."/>
            <person name="Koo N."/>
            <person name="Laohavisit A."/>
            <person name="Lee Y.H."/>
            <person name="Lumba S."/>
            <person name="McCourt P."/>
            <person name="Mortimer J.C."/>
            <person name="Mutuku J.M."/>
            <person name="Nomura T."/>
            <person name="Sasaki-Sekimoto Y."/>
            <person name="Seto Y."/>
            <person name="Wang Y."/>
            <person name="Wakatake T."/>
            <person name="Sakakibara H."/>
            <person name="Demura T."/>
            <person name="Yamaguchi S."/>
            <person name="Yoneyama K."/>
            <person name="Manabe R.I."/>
            <person name="Nelson D.C."/>
            <person name="Schulman A.H."/>
            <person name="Timko M.P."/>
            <person name="dePamphilis C.W."/>
            <person name="Choi D."/>
            <person name="Shirasu K."/>
        </authorList>
    </citation>
    <scope>NUCLEOTIDE SEQUENCE [LARGE SCALE GENOMIC DNA]</scope>
    <source>
        <strain evidence="3">cv. UVA1</strain>
    </source>
</reference>
<dbReference type="AlphaFoldDB" id="A0A5A7PBS4"/>
<name>A0A5A7PBS4_STRAF</name>